<feature type="domain" description="Alginate lyase" evidence="3">
    <location>
        <begin position="13"/>
        <end position="171"/>
    </location>
</feature>
<evidence type="ECO:0000313" key="4">
    <source>
        <dbReference type="EMBL" id="KPV54504.1"/>
    </source>
</evidence>
<reference evidence="4 5" key="1">
    <citation type="submission" date="2015-09" db="EMBL/GenBank/DDBJ databases">
        <title>Draft genome sequence of Kouleothrix aurantiaca JCM 19913.</title>
        <authorList>
            <person name="Hemp J."/>
        </authorList>
    </citation>
    <scope>NUCLEOTIDE SEQUENCE [LARGE SCALE GENOMIC DNA]</scope>
    <source>
        <strain evidence="4 5">COM-B</strain>
    </source>
</reference>
<accession>A0A0P9HI62</accession>
<evidence type="ECO:0000259" key="3">
    <source>
        <dbReference type="Pfam" id="PF05426"/>
    </source>
</evidence>
<dbReference type="SUPFAM" id="SSF48230">
    <property type="entry name" value="Chondroitin AC/alginate lyase"/>
    <property type="match status" value="1"/>
</dbReference>
<protein>
    <recommendedName>
        <fullName evidence="3">Alginate lyase domain-containing protein</fullName>
    </recommendedName>
</protein>
<dbReference type="AlphaFoldDB" id="A0A0P9HI62"/>
<dbReference type="GO" id="GO:0016491">
    <property type="term" value="F:oxidoreductase activity"/>
    <property type="evidence" value="ECO:0007669"/>
    <property type="project" value="InterPro"/>
</dbReference>
<keyword evidence="5" id="KW-1185">Reference proteome</keyword>
<dbReference type="GO" id="GO:0042597">
    <property type="term" value="C:periplasmic space"/>
    <property type="evidence" value="ECO:0007669"/>
    <property type="project" value="InterPro"/>
</dbReference>
<evidence type="ECO:0000313" key="5">
    <source>
        <dbReference type="Proteomes" id="UP000050509"/>
    </source>
</evidence>
<name>A0A0P9HI62_9CHLR</name>
<keyword evidence="1" id="KW-0732">Signal</keyword>
<proteinExistence type="predicted"/>
<sequence length="226" mass="24933">MTEAMLINGERVPSVTGEWFDVVDPATEEVVGQAPMANEDDARRAIAAAHTAFRSWLRTVILPTASVRNNNWGDAGTFLRAAVTDYLGDAAGFSAAIAKWKSLVDLIAADGHIPEETRRGSSGLNYTQEALDYKVAVAVIAQRRGIDLWSYGRFKLAVDYAAKYVLNPSAWPWASGASATIHPLWEIAYQHWQNPAYKPIIQKRRPYSADGHSAERWTTLTNGIPF</sequence>
<dbReference type="EMBL" id="LJCR01000047">
    <property type="protein sequence ID" value="KPV54504.1"/>
    <property type="molecule type" value="Genomic_DNA"/>
</dbReference>
<dbReference type="Gene3D" id="1.50.10.100">
    <property type="entry name" value="Chondroitin AC/alginate lyase"/>
    <property type="match status" value="1"/>
</dbReference>
<dbReference type="Pfam" id="PF05426">
    <property type="entry name" value="Alginate_lyase"/>
    <property type="match status" value="1"/>
</dbReference>
<dbReference type="SUPFAM" id="SSF53720">
    <property type="entry name" value="ALDH-like"/>
    <property type="match status" value="1"/>
</dbReference>
<comment type="caution">
    <text evidence="4">The sequence shown here is derived from an EMBL/GenBank/DDBJ whole genome shotgun (WGS) entry which is preliminary data.</text>
</comment>
<dbReference type="InterPro" id="IPR016161">
    <property type="entry name" value="Ald_DH/histidinol_DH"/>
</dbReference>
<dbReference type="Proteomes" id="UP000050509">
    <property type="component" value="Unassembled WGS sequence"/>
</dbReference>
<dbReference type="GO" id="GO:0016829">
    <property type="term" value="F:lyase activity"/>
    <property type="evidence" value="ECO:0007669"/>
    <property type="project" value="UniProtKB-KW"/>
</dbReference>
<evidence type="ECO:0000256" key="1">
    <source>
        <dbReference type="ARBA" id="ARBA00022729"/>
    </source>
</evidence>
<gene>
    <name evidence="4" type="ORF">SE17_03340</name>
</gene>
<evidence type="ECO:0000256" key="2">
    <source>
        <dbReference type="ARBA" id="ARBA00023239"/>
    </source>
</evidence>
<dbReference type="InterPro" id="IPR008929">
    <property type="entry name" value="Chondroitin_lyas"/>
</dbReference>
<dbReference type="InterPro" id="IPR008397">
    <property type="entry name" value="Alginate_lyase_dom"/>
</dbReference>
<keyword evidence="2" id="KW-0456">Lyase</keyword>
<organism evidence="4 5">
    <name type="scientific">Kouleothrix aurantiaca</name>
    <dbReference type="NCBI Taxonomy" id="186479"/>
    <lineage>
        <taxon>Bacteria</taxon>
        <taxon>Bacillati</taxon>
        <taxon>Chloroflexota</taxon>
        <taxon>Chloroflexia</taxon>
        <taxon>Chloroflexales</taxon>
        <taxon>Roseiflexineae</taxon>
        <taxon>Roseiflexaceae</taxon>
        <taxon>Kouleothrix</taxon>
    </lineage>
</organism>